<dbReference type="PANTHER" id="PTHR30469">
    <property type="entry name" value="MULTIDRUG RESISTANCE PROTEIN MDTA"/>
    <property type="match status" value="1"/>
</dbReference>
<evidence type="ECO:0000313" key="9">
    <source>
        <dbReference type="Proteomes" id="UP000252038"/>
    </source>
</evidence>
<evidence type="ECO:0000256" key="2">
    <source>
        <dbReference type="ARBA" id="ARBA00009477"/>
    </source>
</evidence>
<proteinExistence type="inferred from homology"/>
<keyword evidence="4" id="KW-0175">Coiled coil</keyword>
<dbReference type="InterPro" id="IPR006143">
    <property type="entry name" value="RND_pump_MFP"/>
</dbReference>
<dbReference type="Proteomes" id="UP000252038">
    <property type="component" value="Chromosome"/>
</dbReference>
<sequence>MLVMMRFRQWFGVFLLPARGLAALWRRFRRWGFGRRPWRNTMALLAMMALAAWGAHRWLAEPPPPAVLTAKVEKGELEDLVLASGVVQALRQVDVGAQANGQLKSLKVEAGDKVKQGQLLAEIDPEDSLNDLRAAEASLDARFAQREAKQASLRQAEQELARQRRMRAEGSTSDKDWLAADTAYRTLKAGLAELQAQIRQDQSQLDSRRTKLGYTRILAPMDGEVLEIVTQQGQTVIATQTVPVILKLADLSKVTVRAYVAEADVIRVKAGLPVYFTVLGAPDQRYWGKLRAILPMPEKINNAMFYKALFDVPNPDGKLRVDMTTQVSIVLARVDGALSVPLSALGAAGKDGRYAVKVKGKDGRLEERQVRIGMKTSTRAQVLDGLKAGEQVVTGEQPDKPEEGGAVMVSA</sequence>
<dbReference type="GO" id="GO:1990281">
    <property type="term" value="C:efflux pump complex"/>
    <property type="evidence" value="ECO:0007669"/>
    <property type="project" value="TreeGrafter"/>
</dbReference>
<dbReference type="EMBL" id="CP029554">
    <property type="protein sequence ID" value="AXE33446.1"/>
    <property type="molecule type" value="Genomic_DNA"/>
</dbReference>
<dbReference type="Pfam" id="PF25967">
    <property type="entry name" value="RND-MFP_C"/>
    <property type="match status" value="1"/>
</dbReference>
<dbReference type="Pfam" id="PF25917">
    <property type="entry name" value="BSH_RND"/>
    <property type="match status" value="1"/>
</dbReference>
<organism evidence="8 9">
    <name type="scientific">Chromobacterium phragmitis</name>
    <dbReference type="NCBI Taxonomy" id="2202141"/>
    <lineage>
        <taxon>Bacteria</taxon>
        <taxon>Pseudomonadati</taxon>
        <taxon>Pseudomonadota</taxon>
        <taxon>Betaproteobacteria</taxon>
        <taxon>Neisseriales</taxon>
        <taxon>Chromobacteriaceae</taxon>
        <taxon>Chromobacterium</taxon>
    </lineage>
</organism>
<dbReference type="SUPFAM" id="SSF111369">
    <property type="entry name" value="HlyD-like secretion proteins"/>
    <property type="match status" value="1"/>
</dbReference>
<dbReference type="Pfam" id="PF25944">
    <property type="entry name" value="Beta-barrel_RND"/>
    <property type="match status" value="1"/>
</dbReference>
<dbReference type="AlphaFoldDB" id="A0A344UDU8"/>
<dbReference type="Gene3D" id="2.40.50.100">
    <property type="match status" value="2"/>
</dbReference>
<dbReference type="InterPro" id="IPR058625">
    <property type="entry name" value="MdtA-like_BSH"/>
</dbReference>
<dbReference type="InterPro" id="IPR058627">
    <property type="entry name" value="MdtA-like_C"/>
</dbReference>
<dbReference type="PANTHER" id="PTHR30469:SF33">
    <property type="entry name" value="SLR1207 PROTEIN"/>
    <property type="match status" value="1"/>
</dbReference>
<gene>
    <name evidence="8" type="ORF">DK843_03420</name>
</gene>
<evidence type="ECO:0000259" key="6">
    <source>
        <dbReference type="Pfam" id="PF25944"/>
    </source>
</evidence>
<comment type="similarity">
    <text evidence="2">Belongs to the membrane fusion protein (MFP) (TC 8.A.1) family.</text>
</comment>
<evidence type="ECO:0000313" key="8">
    <source>
        <dbReference type="EMBL" id="AXE33446.1"/>
    </source>
</evidence>
<evidence type="ECO:0000256" key="1">
    <source>
        <dbReference type="ARBA" id="ARBA00004236"/>
    </source>
</evidence>
<feature type="domain" description="Multidrug resistance protein MdtA-like barrel-sandwich hybrid" evidence="5">
    <location>
        <begin position="91"/>
        <end position="246"/>
    </location>
</feature>
<evidence type="ECO:0000259" key="5">
    <source>
        <dbReference type="Pfam" id="PF25917"/>
    </source>
</evidence>
<feature type="domain" description="Multidrug resistance protein MdtA-like beta-barrel" evidence="6">
    <location>
        <begin position="254"/>
        <end position="331"/>
    </location>
</feature>
<name>A0A344UDU8_9NEIS</name>
<evidence type="ECO:0000259" key="7">
    <source>
        <dbReference type="Pfam" id="PF25967"/>
    </source>
</evidence>
<dbReference type="KEGG" id="chrb:DK843_03420"/>
<dbReference type="InterPro" id="IPR058623">
    <property type="entry name" value="MacA"/>
</dbReference>
<dbReference type="Gene3D" id="2.40.420.20">
    <property type="match status" value="1"/>
</dbReference>
<evidence type="ECO:0000256" key="4">
    <source>
        <dbReference type="SAM" id="Coils"/>
    </source>
</evidence>
<dbReference type="Gene3D" id="2.40.30.170">
    <property type="match status" value="1"/>
</dbReference>
<feature type="coiled-coil region" evidence="4">
    <location>
        <begin position="146"/>
        <end position="211"/>
    </location>
</feature>
<accession>A0A344UDU8</accession>
<dbReference type="NCBIfam" id="TIGR01730">
    <property type="entry name" value="RND_mfp"/>
    <property type="match status" value="1"/>
</dbReference>
<evidence type="ECO:0000256" key="3">
    <source>
        <dbReference type="ARBA" id="ARBA00022448"/>
    </source>
</evidence>
<protein>
    <submittedName>
        <fullName evidence="8">Macrolide transporter subunit MacA</fullName>
    </submittedName>
</protein>
<comment type="subcellular location">
    <subcellularLocation>
        <location evidence="1">Cell membrane</location>
    </subcellularLocation>
</comment>
<keyword evidence="3" id="KW-0813">Transport</keyword>
<reference evidence="8 9" key="1">
    <citation type="submission" date="2018-05" db="EMBL/GenBank/DDBJ databases">
        <title>Genome sequencing, assembly and analysis of the novel insecticidal bacterium, Chromobacterium phragmitis.</title>
        <authorList>
            <person name="Sparks M.E."/>
            <person name="Blackburn M.B."/>
            <person name="Gundersen-Rindal D.E."/>
        </authorList>
    </citation>
    <scope>NUCLEOTIDE SEQUENCE [LARGE SCALE GENOMIC DNA]</scope>
    <source>
        <strain evidence="8">IIBBL 274-1</strain>
    </source>
</reference>
<dbReference type="GO" id="GO:0015562">
    <property type="term" value="F:efflux transmembrane transporter activity"/>
    <property type="evidence" value="ECO:0007669"/>
    <property type="project" value="TreeGrafter"/>
</dbReference>
<dbReference type="NCBIfam" id="NF008606">
    <property type="entry name" value="PRK11578.1"/>
    <property type="match status" value="1"/>
</dbReference>
<dbReference type="InterPro" id="IPR058626">
    <property type="entry name" value="MdtA-like_b-barrel"/>
</dbReference>
<feature type="domain" description="Multidrug resistance protein MdtA-like C-terminal permuted SH3" evidence="7">
    <location>
        <begin position="337"/>
        <end position="396"/>
    </location>
</feature>